<proteinExistence type="predicted"/>
<reference evidence="1" key="1">
    <citation type="submission" date="2016-05" db="EMBL/GenBank/DDBJ databases">
        <authorList>
            <person name="Lavstsen T."/>
            <person name="Jespersen J.S."/>
        </authorList>
    </citation>
    <scope>NUCLEOTIDE SEQUENCE</scope>
    <source>
        <tissue evidence="1">Brain</tissue>
    </source>
</reference>
<protein>
    <submittedName>
        <fullName evidence="1">Si:ch211-193k19.2</fullName>
    </submittedName>
</protein>
<organism evidence="1">
    <name type="scientific">Nothobranchius furzeri</name>
    <name type="common">Turquoise killifish</name>
    <dbReference type="NCBI Taxonomy" id="105023"/>
    <lineage>
        <taxon>Eukaryota</taxon>
        <taxon>Metazoa</taxon>
        <taxon>Chordata</taxon>
        <taxon>Craniata</taxon>
        <taxon>Vertebrata</taxon>
        <taxon>Euteleostomi</taxon>
        <taxon>Actinopterygii</taxon>
        <taxon>Neopterygii</taxon>
        <taxon>Teleostei</taxon>
        <taxon>Neoteleostei</taxon>
        <taxon>Acanthomorphata</taxon>
        <taxon>Ovalentaria</taxon>
        <taxon>Atherinomorphae</taxon>
        <taxon>Cyprinodontiformes</taxon>
        <taxon>Nothobranchiidae</taxon>
        <taxon>Nothobranchius</taxon>
    </lineage>
</organism>
<reference evidence="1" key="2">
    <citation type="submission" date="2016-06" db="EMBL/GenBank/DDBJ databases">
        <title>The genome of a short-lived fish provides insights into sex chromosome evolution and the genetic control of aging.</title>
        <authorList>
            <person name="Reichwald K."/>
            <person name="Felder M."/>
            <person name="Petzold A."/>
            <person name="Koch P."/>
            <person name="Groth M."/>
            <person name="Platzer M."/>
        </authorList>
    </citation>
    <scope>NUCLEOTIDE SEQUENCE</scope>
    <source>
        <tissue evidence="1">Brain</tissue>
    </source>
</reference>
<gene>
    <name evidence="1" type="primary">SI:CH211-193K19.2</name>
</gene>
<sequence length="470" mass="52193">MGTAMILKIILADGTSQRLTLSSGPPASIDDLTDEVRKQCGLHGDFKLQFMDALFGNEFLNLTSISEVENKGTLKVIDVSKTATVQHMDEDSTFNLVSESQVFTPSSVGDSSYLSGVSEDTDVMSSSELVGSRSLWPAVFHVPTFSFDSELKLQHANLAYIQNGTTLIPDPKLKSAILESLVQEIVKYKVYANDKEMHEVAQSLIKKHPCLTEKGSSTGCGGWKTSLKYKLSNYRTQLRKLGYPEVTVNSLKNKPVGRQSAAFGVKKAKRAEVNFCPPYPAAETEDTLETMQKSLLLDVKQRNNRKLVKHKMEKTFALRRHEVVRDAPMVESFMAKGPAPFDFIVPKKRRAARKNAQKIVAQIPDCDEPDAGRECVIKGLCVYMGEDPENLVQEYVDMDENAIKEVIQDTTIGIYVIKRSTSAEPEDIGIILEGISVLQDLENVALAAAMLFGLMYALNLNYPVDLRYTF</sequence>
<name>A0A1A8V2L6_NOTFU</name>
<evidence type="ECO:0000313" key="1">
    <source>
        <dbReference type="EMBL" id="SBS54580.1"/>
    </source>
</evidence>
<dbReference type="PANTHER" id="PTHR31025:SF27">
    <property type="entry name" value="SI:CH211-193K19.2-RELATED"/>
    <property type="match status" value="1"/>
</dbReference>
<dbReference type="AlphaFoldDB" id="A0A1A8V2L6"/>
<accession>A0A1A8V2L6</accession>
<dbReference type="PANTHER" id="PTHR31025">
    <property type="entry name" value="SI:CH211-196P9.1-RELATED"/>
    <property type="match status" value="1"/>
</dbReference>
<dbReference type="EMBL" id="HAEJ01014123">
    <property type="protein sequence ID" value="SBS54580.1"/>
    <property type="molecule type" value="Transcribed_RNA"/>
</dbReference>